<dbReference type="GO" id="GO:0034472">
    <property type="term" value="P:snRNA 3'-end processing"/>
    <property type="evidence" value="ECO:0007669"/>
    <property type="project" value="InterPro"/>
</dbReference>
<dbReference type="GO" id="GO:0005694">
    <property type="term" value="C:chromosome"/>
    <property type="evidence" value="ECO:0007669"/>
    <property type="project" value="UniProtKB-SubCell"/>
</dbReference>
<dbReference type="PANTHER" id="PTHR13350">
    <property type="entry name" value="INTEGRATOR COMPLEX SUBUNIT 8"/>
    <property type="match status" value="1"/>
</dbReference>
<protein>
    <submittedName>
        <fullName evidence="1">Uncharacterized protein</fullName>
    </submittedName>
</protein>
<dbReference type="EMBL" id="GBEZ01025160">
    <property type="protein sequence ID" value="JAC61894.1"/>
    <property type="molecule type" value="Transcribed_RNA"/>
</dbReference>
<accession>A0A061QTV3</accession>
<reference evidence="1" key="1">
    <citation type="submission" date="2014-05" db="EMBL/GenBank/DDBJ databases">
        <title>The transcriptome of the halophilic microalga Tetraselmis sp. GSL018 isolated from the Great Salt Lake, Utah.</title>
        <authorList>
            <person name="Jinkerson R.E."/>
            <person name="D'Adamo S."/>
            <person name="Posewitz M.C."/>
        </authorList>
    </citation>
    <scope>NUCLEOTIDE SEQUENCE</scope>
    <source>
        <strain evidence="1">GSL018</strain>
    </source>
</reference>
<name>A0A061QTV3_9CHLO</name>
<dbReference type="GO" id="GO:0032039">
    <property type="term" value="C:integrator complex"/>
    <property type="evidence" value="ECO:0007669"/>
    <property type="project" value="TreeGrafter"/>
</dbReference>
<gene>
    <name evidence="1" type="ORF">TSPGSL018_24871</name>
</gene>
<evidence type="ECO:0000313" key="1">
    <source>
        <dbReference type="EMBL" id="JAC61894.1"/>
    </source>
</evidence>
<dbReference type="AlphaFoldDB" id="A0A061QTV3"/>
<proteinExistence type="predicted"/>
<organism evidence="1">
    <name type="scientific">Tetraselmis sp. GSL018</name>
    <dbReference type="NCBI Taxonomy" id="582737"/>
    <lineage>
        <taxon>Eukaryota</taxon>
        <taxon>Viridiplantae</taxon>
        <taxon>Chlorophyta</taxon>
        <taxon>core chlorophytes</taxon>
        <taxon>Chlorodendrophyceae</taxon>
        <taxon>Chlorodendrales</taxon>
        <taxon>Chlorodendraceae</taxon>
        <taxon>Tetraselmis</taxon>
    </lineage>
</organism>
<sequence length="121" mass="13453">MSAAPITWFEFVLKPDFLREHLEALRQKVITQPTELELLEAFMEQASKDREGACLKTPQHWYEAASQSPARISARTSLLLKLGAQIALECGLSLLQVESLVSVKHQPAVLGSVAFYSNAEQ</sequence>
<dbReference type="PANTHER" id="PTHR13350:SF1">
    <property type="entry name" value="INTEGRATOR COMPLEX SUBUNIT 8"/>
    <property type="match status" value="1"/>
</dbReference>
<dbReference type="InterPro" id="IPR038751">
    <property type="entry name" value="INTS8"/>
</dbReference>
<feature type="non-terminal residue" evidence="1">
    <location>
        <position position="121"/>
    </location>
</feature>